<comment type="caution">
    <text evidence="2">The sequence shown here is derived from an EMBL/GenBank/DDBJ whole genome shotgun (WGS) entry which is preliminary data.</text>
</comment>
<dbReference type="Proteomes" id="UP000283523">
    <property type="component" value="Unassembled WGS sequence"/>
</dbReference>
<sequence>MNPYEDDAPTNVQGTPPSQSGNQDQKSAITAAVVGTAALGGAAYGMSRFLDDEALPEEHSTLPNELSDTLPESETTTQQTTVDSQTTTETTTNTGTGQGTGQGDGEPHKQTFDEAFAEARAGHGGGGGYFEFDRDGDGKTEYYSTYLDSEWNHLSHQEKQEFYATVPDYHAPSGSGTTSDLPQPTTAVAHNDVPPPVDETYIDDGGEITVEQEPENSHVAPVSATDVEQKVDVARADLDGQEILVIDIDHDDHPDAIMNPDTHVALIDTDQDHILDTRAEYDEDGNVMHVEHIEENITITGSMEVLHESEQQMVQMEEDNSYLADDSDFGSDFDNNADTSDFDHAV</sequence>
<evidence type="ECO:0000313" key="2">
    <source>
        <dbReference type="EMBL" id="RIV25448.1"/>
    </source>
</evidence>
<dbReference type="AlphaFoldDB" id="A0A418MF68"/>
<dbReference type="EMBL" id="QXED01000002">
    <property type="protein sequence ID" value="RIV25448.1"/>
    <property type="molecule type" value="Genomic_DNA"/>
</dbReference>
<feature type="compositionally biased region" description="Polar residues" evidence="1">
    <location>
        <begin position="61"/>
        <end position="74"/>
    </location>
</feature>
<evidence type="ECO:0000313" key="3">
    <source>
        <dbReference type="Proteomes" id="UP000283523"/>
    </source>
</evidence>
<feature type="region of interest" description="Disordered" evidence="1">
    <location>
        <begin position="323"/>
        <end position="346"/>
    </location>
</feature>
<feature type="region of interest" description="Disordered" evidence="1">
    <location>
        <begin position="59"/>
        <end position="109"/>
    </location>
</feature>
<protein>
    <submittedName>
        <fullName evidence="2">Uncharacterized protein</fullName>
    </submittedName>
</protein>
<keyword evidence="3" id="KW-1185">Reference proteome</keyword>
<name>A0A418MF68_9BACT</name>
<feature type="compositionally biased region" description="Polar residues" evidence="1">
    <location>
        <begin position="10"/>
        <end position="27"/>
    </location>
</feature>
<feature type="compositionally biased region" description="Low complexity" evidence="1">
    <location>
        <begin position="75"/>
        <end position="95"/>
    </location>
</feature>
<dbReference type="RefSeq" id="WP_119667330.1">
    <property type="nucleotide sequence ID" value="NZ_QXED01000002.1"/>
</dbReference>
<accession>A0A418MF68</accession>
<evidence type="ECO:0000256" key="1">
    <source>
        <dbReference type="SAM" id="MobiDB-lite"/>
    </source>
</evidence>
<proteinExistence type="predicted"/>
<gene>
    <name evidence="2" type="ORF">DYU11_09120</name>
</gene>
<organism evidence="2 3">
    <name type="scientific">Fibrisoma montanum</name>
    <dbReference type="NCBI Taxonomy" id="2305895"/>
    <lineage>
        <taxon>Bacteria</taxon>
        <taxon>Pseudomonadati</taxon>
        <taxon>Bacteroidota</taxon>
        <taxon>Cytophagia</taxon>
        <taxon>Cytophagales</taxon>
        <taxon>Spirosomataceae</taxon>
        <taxon>Fibrisoma</taxon>
    </lineage>
</organism>
<reference evidence="2 3" key="1">
    <citation type="submission" date="2018-08" db="EMBL/GenBank/DDBJ databases">
        <title>Fibrisoma montanum sp. nov., isolated from Danxia mountain soil.</title>
        <authorList>
            <person name="Huang Y."/>
        </authorList>
    </citation>
    <scope>NUCLEOTIDE SEQUENCE [LARGE SCALE GENOMIC DNA]</scope>
    <source>
        <strain evidence="2 3">HYT19</strain>
    </source>
</reference>
<feature type="region of interest" description="Disordered" evidence="1">
    <location>
        <begin position="1"/>
        <end position="27"/>
    </location>
</feature>